<protein>
    <submittedName>
        <fullName evidence="1">Uncharacterized protein</fullName>
    </submittedName>
</protein>
<accession>C3MV60</accession>
<dbReference type="KEGG" id="sia:M1425_0592"/>
<dbReference type="HOGENOM" id="CLU_2285173_0_0_2"/>
<dbReference type="AlphaFoldDB" id="C3MV60"/>
<sequence>MNEYVARYIVSKDHRRIGEINRKNKHRYIANDDDESIRIVKSVCEKLGEEDIEEVIVGKIMGTITDAGSSLSKSDDDKFLRDYNWCNSRCVSWPYYRFCNN</sequence>
<evidence type="ECO:0000313" key="1">
    <source>
        <dbReference type="EMBL" id="ACP37423.1"/>
    </source>
</evidence>
<proteinExistence type="predicted"/>
<evidence type="ECO:0000313" key="2">
    <source>
        <dbReference type="Proteomes" id="UP000001350"/>
    </source>
</evidence>
<gene>
    <name evidence="1" type="ordered locus">M1425_0592</name>
</gene>
<organism evidence="1 2">
    <name type="scientific">Saccharolobus islandicus (strain M.14.25 / Kamchatka #1)</name>
    <name type="common">Sulfolobus islandicus</name>
    <dbReference type="NCBI Taxonomy" id="427317"/>
    <lineage>
        <taxon>Archaea</taxon>
        <taxon>Thermoproteota</taxon>
        <taxon>Thermoprotei</taxon>
        <taxon>Sulfolobales</taxon>
        <taxon>Sulfolobaceae</taxon>
        <taxon>Saccharolobus</taxon>
    </lineage>
</organism>
<reference evidence="1 2" key="1">
    <citation type="journal article" date="2009" name="Proc. Natl. Acad. Sci. U.S.A.">
        <title>Biogeography of the Sulfolobus islandicus pan-genome.</title>
        <authorList>
            <person name="Reno M.L."/>
            <person name="Held N.L."/>
            <person name="Fields C.J."/>
            <person name="Burke P.V."/>
            <person name="Whitaker R.J."/>
        </authorList>
    </citation>
    <scope>NUCLEOTIDE SEQUENCE [LARGE SCALE GENOMIC DNA]</scope>
    <source>
        <strain evidence="2">M.14.25 / Kamchatka #1</strain>
    </source>
</reference>
<dbReference type="EMBL" id="CP001400">
    <property type="protein sequence ID" value="ACP37423.1"/>
    <property type="molecule type" value="Genomic_DNA"/>
</dbReference>
<name>C3MV60_SACI4</name>
<dbReference type="Proteomes" id="UP000001350">
    <property type="component" value="Chromosome"/>
</dbReference>